<dbReference type="Gene3D" id="3.40.50.300">
    <property type="entry name" value="P-loop containing nucleotide triphosphate hydrolases"/>
    <property type="match status" value="1"/>
</dbReference>
<dbReference type="Pfam" id="PF12774">
    <property type="entry name" value="AAA_6"/>
    <property type="match status" value="1"/>
</dbReference>
<evidence type="ECO:0000313" key="6">
    <source>
        <dbReference type="Proteomes" id="UP000886998"/>
    </source>
</evidence>
<feature type="domain" description="Protein kinase" evidence="4">
    <location>
        <begin position="20"/>
        <end position="291"/>
    </location>
</feature>
<dbReference type="GO" id="GO:0005524">
    <property type="term" value="F:ATP binding"/>
    <property type="evidence" value="ECO:0007669"/>
    <property type="project" value="UniProtKB-UniRule"/>
</dbReference>
<sequence length="738" mass="84871">MLNEVVSESILTVFKSSENYKVHECLGHGAFGMVFLVRDKRSRQKLAAKLVMKSTSGERDFWPDLKHSNLLPLIRTDEFLDECIIYLMPYVGSDLFHLLYEKVPSFHNERQCFIRKRNYMKDVLKGLEYMHSKKLCHLDLKEENILICHKTDTAIIGDFSTLCQSDDVWDKTFGLNLYALPPEAASRSTGTYYDGIAAEMWTFGILLLQVFTLKYHFRDIKIDDSYEHDILPKVMSATFHTETRQAFLQVHKRFPFSNKVTNQFFDFVAHFIVMDPKMRYSATKGLNHPFLFDSENKEFLDKSKFVDGIILQVERMALTEQGFINSGADVREESKLDSSAHSLRCLSFTFRKSTRRSSYSKTFDLNGEEKHSRSLSLDPQNELTDKSLKNLRTLQRRLPFGKEKEIFQVNTSRISKKMKMVEVDNYSDVFAGGDCFPFKKSRFARTMKKYTPKFRRRRPALTHSQNIQHNFEPVPSITFSQNPATNGDGSVVKFTGSSKPGIVKVKRKKHRKLWIFNKIWKVTKLKRCYDPQGDNVHYDFGLRNILSVLRTLGATKRSNVNNTESESAIVMRVLKDMNLSKLIDENEPLFLSLLNDLFPGIRDHKKGNTELEDAIDVQVKENGLVPFPAWKVKLVQLYETQLVRHGIMTLGPAGGGKTSCIRGLMAALTAMGSPHKEMRMNPKAITTPQMFGRLDVATDDWTDGIFSALWRKTLKMKKGYSSFPSLNKIGSKIFKARI</sequence>
<dbReference type="InterPro" id="IPR027417">
    <property type="entry name" value="P-loop_NTPase"/>
</dbReference>
<dbReference type="AlphaFoldDB" id="A0A8X7CPY2"/>
<evidence type="ECO:0000256" key="2">
    <source>
        <dbReference type="ARBA" id="ARBA00022840"/>
    </source>
</evidence>
<dbReference type="InterPro" id="IPR026983">
    <property type="entry name" value="DHC"/>
</dbReference>
<organism evidence="5 6">
    <name type="scientific">Trichonephila inaurata madagascariensis</name>
    <dbReference type="NCBI Taxonomy" id="2747483"/>
    <lineage>
        <taxon>Eukaryota</taxon>
        <taxon>Metazoa</taxon>
        <taxon>Ecdysozoa</taxon>
        <taxon>Arthropoda</taxon>
        <taxon>Chelicerata</taxon>
        <taxon>Arachnida</taxon>
        <taxon>Araneae</taxon>
        <taxon>Araneomorphae</taxon>
        <taxon>Entelegynae</taxon>
        <taxon>Araneoidea</taxon>
        <taxon>Nephilidae</taxon>
        <taxon>Trichonephila</taxon>
        <taxon>Trichonephila inaurata</taxon>
    </lineage>
</organism>
<dbReference type="GO" id="GO:0030286">
    <property type="term" value="C:dynein complex"/>
    <property type="evidence" value="ECO:0007669"/>
    <property type="project" value="InterPro"/>
</dbReference>
<dbReference type="Proteomes" id="UP000886998">
    <property type="component" value="Unassembled WGS sequence"/>
</dbReference>
<dbReference type="SUPFAM" id="SSF52540">
    <property type="entry name" value="P-loop containing nucleoside triphosphate hydrolases"/>
    <property type="match status" value="1"/>
</dbReference>
<evidence type="ECO:0000313" key="5">
    <source>
        <dbReference type="EMBL" id="GFY76518.1"/>
    </source>
</evidence>
<evidence type="ECO:0000256" key="3">
    <source>
        <dbReference type="PROSITE-ProRule" id="PRU10141"/>
    </source>
</evidence>
<feature type="binding site" evidence="3">
    <location>
        <position position="53"/>
    </location>
    <ligand>
        <name>ATP</name>
        <dbReference type="ChEBI" id="CHEBI:30616"/>
    </ligand>
</feature>
<dbReference type="Gene3D" id="1.10.8.710">
    <property type="match status" value="1"/>
</dbReference>
<protein>
    <submittedName>
        <fullName evidence="5">Dynein heavy chain 5, axonemal</fullName>
    </submittedName>
</protein>
<dbReference type="PANTHER" id="PTHR46961">
    <property type="entry name" value="DYNEIN HEAVY CHAIN 1, AXONEMAL-LIKE PROTEIN"/>
    <property type="match status" value="1"/>
</dbReference>
<dbReference type="InterPro" id="IPR035699">
    <property type="entry name" value="AAA_6"/>
</dbReference>
<dbReference type="Pfam" id="PF00069">
    <property type="entry name" value="Pkinase"/>
    <property type="match status" value="1"/>
</dbReference>
<dbReference type="EMBL" id="BMAV01022006">
    <property type="protein sequence ID" value="GFY76518.1"/>
    <property type="molecule type" value="Genomic_DNA"/>
</dbReference>
<dbReference type="GO" id="GO:0051959">
    <property type="term" value="F:dynein light intermediate chain binding"/>
    <property type="evidence" value="ECO:0007669"/>
    <property type="project" value="InterPro"/>
</dbReference>
<dbReference type="InterPro" id="IPR008271">
    <property type="entry name" value="Ser/Thr_kinase_AS"/>
</dbReference>
<gene>
    <name evidence="5" type="primary">Dnah5</name>
    <name evidence="5" type="ORF">TNIN_308951</name>
</gene>
<comment type="caution">
    <text evidence="5">The sequence shown here is derived from an EMBL/GenBank/DDBJ whole genome shotgun (WGS) entry which is preliminary data.</text>
</comment>
<accession>A0A8X7CPY2</accession>
<dbReference type="Gene3D" id="1.10.510.10">
    <property type="entry name" value="Transferase(Phosphotransferase) domain 1"/>
    <property type="match status" value="1"/>
</dbReference>
<dbReference type="InterPro" id="IPR043157">
    <property type="entry name" value="Dynein_AAA1S"/>
</dbReference>
<dbReference type="InterPro" id="IPR011009">
    <property type="entry name" value="Kinase-like_dom_sf"/>
</dbReference>
<keyword evidence="6" id="KW-1185">Reference proteome</keyword>
<evidence type="ECO:0000256" key="1">
    <source>
        <dbReference type="ARBA" id="ARBA00022741"/>
    </source>
</evidence>
<proteinExistence type="predicted"/>
<dbReference type="InterPro" id="IPR017441">
    <property type="entry name" value="Protein_kinase_ATP_BS"/>
</dbReference>
<dbReference type="OrthoDB" id="6432245at2759"/>
<keyword evidence="1 3" id="KW-0547">Nucleotide-binding</keyword>
<dbReference type="PROSITE" id="PS50011">
    <property type="entry name" value="PROTEIN_KINASE_DOM"/>
    <property type="match status" value="1"/>
</dbReference>
<dbReference type="GO" id="GO:0007018">
    <property type="term" value="P:microtubule-based movement"/>
    <property type="evidence" value="ECO:0007669"/>
    <property type="project" value="InterPro"/>
</dbReference>
<dbReference type="InterPro" id="IPR000719">
    <property type="entry name" value="Prot_kinase_dom"/>
</dbReference>
<dbReference type="PANTHER" id="PTHR46961:SF19">
    <property type="entry name" value="DYNEIN HEAVY CHAIN 5, AXONEMAL"/>
    <property type="match status" value="1"/>
</dbReference>
<keyword evidence="2 3" id="KW-0067">ATP-binding</keyword>
<reference evidence="5" key="1">
    <citation type="submission" date="2020-08" db="EMBL/GenBank/DDBJ databases">
        <title>Multicomponent nature underlies the extraordinary mechanical properties of spider dragline silk.</title>
        <authorList>
            <person name="Kono N."/>
            <person name="Nakamura H."/>
            <person name="Mori M."/>
            <person name="Yoshida Y."/>
            <person name="Ohtoshi R."/>
            <person name="Malay A.D."/>
            <person name="Moran D.A.P."/>
            <person name="Tomita M."/>
            <person name="Numata K."/>
            <person name="Arakawa K."/>
        </authorList>
    </citation>
    <scope>NUCLEOTIDE SEQUENCE</scope>
</reference>
<dbReference type="PROSITE" id="PS00107">
    <property type="entry name" value="PROTEIN_KINASE_ATP"/>
    <property type="match status" value="1"/>
</dbReference>
<dbReference type="SMART" id="SM00220">
    <property type="entry name" value="S_TKc"/>
    <property type="match status" value="1"/>
</dbReference>
<dbReference type="GO" id="GO:0004672">
    <property type="term" value="F:protein kinase activity"/>
    <property type="evidence" value="ECO:0007669"/>
    <property type="project" value="InterPro"/>
</dbReference>
<name>A0A8X7CPY2_9ARAC</name>
<dbReference type="SUPFAM" id="SSF56112">
    <property type="entry name" value="Protein kinase-like (PK-like)"/>
    <property type="match status" value="1"/>
</dbReference>
<dbReference type="GO" id="GO:0045505">
    <property type="term" value="F:dynein intermediate chain binding"/>
    <property type="evidence" value="ECO:0007669"/>
    <property type="project" value="InterPro"/>
</dbReference>
<evidence type="ECO:0000259" key="4">
    <source>
        <dbReference type="PROSITE" id="PS50011"/>
    </source>
</evidence>
<dbReference type="PROSITE" id="PS00108">
    <property type="entry name" value="PROTEIN_KINASE_ST"/>
    <property type="match status" value="1"/>
</dbReference>